<evidence type="ECO:0000256" key="2">
    <source>
        <dbReference type="ARBA" id="ARBA00022763"/>
    </source>
</evidence>
<dbReference type="PROSITE" id="PS51194">
    <property type="entry name" value="HELICASE_CTER"/>
    <property type="match status" value="1"/>
</dbReference>
<dbReference type="GO" id="GO:0004386">
    <property type="term" value="F:helicase activity"/>
    <property type="evidence" value="ECO:0007669"/>
    <property type="project" value="UniProtKB-KW"/>
</dbReference>
<evidence type="ECO:0000313" key="13">
    <source>
        <dbReference type="Proteomes" id="UP000436801"/>
    </source>
</evidence>
<dbReference type="InterPro" id="IPR026362">
    <property type="entry name" value="DEXH_lig_assoc"/>
</dbReference>
<dbReference type="InterPro" id="IPR045628">
    <property type="entry name" value="Lhr_WH_dom"/>
</dbReference>
<dbReference type="OrthoDB" id="9815222at2"/>
<evidence type="ECO:0000313" key="12">
    <source>
        <dbReference type="EMBL" id="MWC43174.1"/>
    </source>
</evidence>
<keyword evidence="12" id="KW-0436">Ligase</keyword>
<dbReference type="InterPro" id="IPR011545">
    <property type="entry name" value="DEAD/DEAH_box_helicase_dom"/>
</dbReference>
<keyword evidence="2" id="KW-0227">DNA damage</keyword>
<keyword evidence="8" id="KW-0413">Isomerase</keyword>
<evidence type="ECO:0000256" key="4">
    <source>
        <dbReference type="ARBA" id="ARBA00022806"/>
    </source>
</evidence>
<protein>
    <submittedName>
        <fullName evidence="12">Ligase-associated DNA damage response DEXH box helicase</fullName>
    </submittedName>
</protein>
<dbReference type="NCBIfam" id="TIGR04121">
    <property type="entry name" value="DEXH_lig_assoc"/>
    <property type="match status" value="1"/>
</dbReference>
<evidence type="ECO:0000256" key="8">
    <source>
        <dbReference type="ARBA" id="ARBA00023235"/>
    </source>
</evidence>
<evidence type="ECO:0000256" key="7">
    <source>
        <dbReference type="ARBA" id="ARBA00023204"/>
    </source>
</evidence>
<keyword evidence="6" id="KW-0238">DNA-binding</keyword>
<keyword evidence="1" id="KW-0547">Nucleotide-binding</keyword>
<dbReference type="InterPro" id="IPR017170">
    <property type="entry name" value="Lhr-like"/>
</dbReference>
<dbReference type="GO" id="GO:0016887">
    <property type="term" value="F:ATP hydrolysis activity"/>
    <property type="evidence" value="ECO:0007669"/>
    <property type="project" value="TreeGrafter"/>
</dbReference>
<evidence type="ECO:0000259" key="10">
    <source>
        <dbReference type="PROSITE" id="PS51192"/>
    </source>
</evidence>
<dbReference type="InterPro" id="IPR027417">
    <property type="entry name" value="P-loop_NTPase"/>
</dbReference>
<dbReference type="Pfam" id="PF08494">
    <property type="entry name" value="DEAD_assoc"/>
    <property type="match status" value="1"/>
</dbReference>
<dbReference type="Pfam" id="PF19306">
    <property type="entry name" value="WHD_Lhr"/>
    <property type="match status" value="1"/>
</dbReference>
<reference evidence="12 13" key="1">
    <citation type="submission" date="2019-12" db="EMBL/GenBank/DDBJ databases">
        <authorList>
            <person name="Zheng J."/>
        </authorList>
    </citation>
    <scope>NUCLEOTIDE SEQUENCE [LARGE SCALE GENOMIC DNA]</scope>
    <source>
        <strain evidence="12 13">DSM 27347</strain>
    </source>
</reference>
<dbReference type="PIRSF" id="PIRSF037307">
    <property type="entry name" value="Lhr-like_helic_prd"/>
    <property type="match status" value="1"/>
</dbReference>
<dbReference type="InterPro" id="IPR052511">
    <property type="entry name" value="ATP-dep_Helicase"/>
</dbReference>
<keyword evidence="3" id="KW-0378">Hydrolase</keyword>
<comment type="caution">
    <text evidence="12">The sequence shown here is derived from an EMBL/GenBank/DDBJ whole genome shotgun (WGS) entry which is preliminary data.</text>
</comment>
<dbReference type="GO" id="GO:0003677">
    <property type="term" value="F:DNA binding"/>
    <property type="evidence" value="ECO:0007669"/>
    <property type="project" value="UniProtKB-KW"/>
</dbReference>
<keyword evidence="4" id="KW-0347">Helicase</keyword>
<evidence type="ECO:0000256" key="5">
    <source>
        <dbReference type="ARBA" id="ARBA00022840"/>
    </source>
</evidence>
<feature type="domain" description="Helicase ATP-binding" evidence="10">
    <location>
        <begin position="26"/>
        <end position="196"/>
    </location>
</feature>
<evidence type="ECO:0000256" key="1">
    <source>
        <dbReference type="ARBA" id="ARBA00022741"/>
    </source>
</evidence>
<dbReference type="Pfam" id="PF00271">
    <property type="entry name" value="Helicase_C"/>
    <property type="match status" value="1"/>
</dbReference>
<keyword evidence="7" id="KW-0234">DNA repair</keyword>
<comment type="similarity">
    <text evidence="9">Belongs to the Lhr helicase family. Lhr-Core subfamily.</text>
</comment>
<dbReference type="GO" id="GO:0005524">
    <property type="term" value="F:ATP binding"/>
    <property type="evidence" value="ECO:0007669"/>
    <property type="project" value="UniProtKB-KW"/>
</dbReference>
<evidence type="ECO:0000256" key="3">
    <source>
        <dbReference type="ARBA" id="ARBA00022801"/>
    </source>
</evidence>
<evidence type="ECO:0000256" key="6">
    <source>
        <dbReference type="ARBA" id="ARBA00023125"/>
    </source>
</evidence>
<dbReference type="GO" id="GO:0006281">
    <property type="term" value="P:DNA repair"/>
    <property type="evidence" value="ECO:0007669"/>
    <property type="project" value="UniProtKB-KW"/>
</dbReference>
<accession>A0A6N8LRX0</accession>
<organism evidence="12 13">
    <name type="scientific">Sphingomonas carotinifaciens</name>
    <dbReference type="NCBI Taxonomy" id="1166323"/>
    <lineage>
        <taxon>Bacteria</taxon>
        <taxon>Pseudomonadati</taxon>
        <taxon>Pseudomonadota</taxon>
        <taxon>Alphaproteobacteria</taxon>
        <taxon>Sphingomonadales</taxon>
        <taxon>Sphingomonadaceae</taxon>
        <taxon>Sphingomonas</taxon>
    </lineage>
</organism>
<dbReference type="Pfam" id="PF00270">
    <property type="entry name" value="DEAD"/>
    <property type="match status" value="1"/>
</dbReference>
<dbReference type="InterPro" id="IPR001650">
    <property type="entry name" value="Helicase_C-like"/>
</dbReference>
<dbReference type="SMART" id="SM00487">
    <property type="entry name" value="DEXDc"/>
    <property type="match status" value="1"/>
</dbReference>
<dbReference type="InterPro" id="IPR013701">
    <property type="entry name" value="Lhr-like_DEAD/DEAH_assoc"/>
</dbReference>
<sequence>MTLPAPLARWFENRGWQPRAHQLAMLEQAQAGRHALLVATTGAGKTLAGFLPTLVDLIDASVQGLHTLYVSPLKALAVDIQRNLLGPIEEMGVDIRVETRTGDTPSDRKARQRTKPPHILLTTPESLSLLLSYPDSVTLFAGLKTIVVDEVHAFATGKRGDLLALALARLQRLAPNLRRVALSATVADPDGYRAWLAPDGDIDAVSLVQGEAGAPPDISILLPQDRVPWAGHSGRYAAAQVMREIEAHRTAIIFCNTRSLAELIFQDLWKANDKGLPIGVHHGSLALEARRKVESAMAAGKLRALVATSSLDLGVDWGDVDCVIQMGAPKGSSRLLQRIGRANHRLDESSEAILVPGNRFEYLEARAALDAVEAGELDPDLFRPGALDVLAQHVMACACAAPFAQAALLDEIRSALPYSALTDDLFERVLGFIRDGGYSLRAYDRFKRLTQQADGLWRVSHPQFIAQHRLNAGIIVEATMLKVRFRNGRNLGKVEEGFAATLAPGDTFFFAGLSLEVETIDTEDLIVRATSRPARIPSYGGSRMPLSTSLAARVRDFLASPDEWHRFPEDVRDWLAIQSRRSMMPAPGQLLVETFPREGRHYMVAYSFEGWNAHQSLGMLITRRMEAQGLKPLGFVANDYALACYGLEKITDPASLFSSDILEHEFVDWVQQSHLLKRAFREVAVIGGLVERQHPGRRKSGRQVTFSTDLIYDVLRKYEPSHLLLQAAWDDARARMTDVGRLAHLLDRAAGTMLHVDLERVSPLAVPVLVLIGREKVSTTIGDDALLIEAEALAAEAMRVD</sequence>
<dbReference type="InterPro" id="IPR014001">
    <property type="entry name" value="Helicase_ATP-bd"/>
</dbReference>
<name>A0A6N8LRX0_9SPHN</name>
<dbReference type="PANTHER" id="PTHR47962">
    <property type="entry name" value="ATP-DEPENDENT HELICASE LHR-RELATED-RELATED"/>
    <property type="match status" value="1"/>
</dbReference>
<dbReference type="PROSITE" id="PS51192">
    <property type="entry name" value="HELICASE_ATP_BIND_1"/>
    <property type="match status" value="1"/>
</dbReference>
<dbReference type="CDD" id="cd18796">
    <property type="entry name" value="SF2_C_LHR"/>
    <property type="match status" value="1"/>
</dbReference>
<dbReference type="SUPFAM" id="SSF52540">
    <property type="entry name" value="P-loop containing nucleoside triphosphate hydrolases"/>
    <property type="match status" value="1"/>
</dbReference>
<keyword evidence="5" id="KW-0067">ATP-binding</keyword>
<dbReference type="Gene3D" id="3.40.50.300">
    <property type="entry name" value="P-loop containing nucleotide triphosphate hydrolases"/>
    <property type="match status" value="2"/>
</dbReference>
<dbReference type="EMBL" id="WSUT01000005">
    <property type="protein sequence ID" value="MWC43174.1"/>
    <property type="molecule type" value="Genomic_DNA"/>
</dbReference>
<dbReference type="Proteomes" id="UP000436801">
    <property type="component" value="Unassembled WGS sequence"/>
</dbReference>
<feature type="domain" description="Helicase C-terminal" evidence="11">
    <location>
        <begin position="237"/>
        <end position="380"/>
    </location>
</feature>
<dbReference type="GO" id="GO:0016874">
    <property type="term" value="F:ligase activity"/>
    <property type="evidence" value="ECO:0007669"/>
    <property type="project" value="UniProtKB-KW"/>
</dbReference>
<proteinExistence type="inferred from homology"/>
<dbReference type="PANTHER" id="PTHR47962:SF3">
    <property type="entry name" value="LARGE ATP-DEPENDENT HELICASE-RELATED PROTEIN"/>
    <property type="match status" value="1"/>
</dbReference>
<evidence type="ECO:0000256" key="9">
    <source>
        <dbReference type="ARBA" id="ARBA00093467"/>
    </source>
</evidence>
<evidence type="ECO:0000259" key="11">
    <source>
        <dbReference type="PROSITE" id="PS51194"/>
    </source>
</evidence>
<dbReference type="SMART" id="SM00490">
    <property type="entry name" value="HELICc"/>
    <property type="match status" value="1"/>
</dbReference>
<gene>
    <name evidence="12" type="ORF">GQR91_05790</name>
</gene>
<dbReference type="AlphaFoldDB" id="A0A6N8LRX0"/>